<dbReference type="InterPro" id="IPR050953">
    <property type="entry name" value="N4_N6_ade-DNA_methylase"/>
</dbReference>
<evidence type="ECO:0000256" key="2">
    <source>
        <dbReference type="ARBA" id="ARBA00022603"/>
    </source>
</evidence>
<dbReference type="GO" id="GO:0009007">
    <property type="term" value="F:site-specific DNA-methyltransferase (adenine-specific) activity"/>
    <property type="evidence" value="ECO:0007669"/>
    <property type="project" value="UniProtKB-EC"/>
</dbReference>
<proteinExistence type="predicted"/>
<reference evidence="5" key="1">
    <citation type="journal article" date="2014" name="Front. Microbiol.">
        <title>High frequency of phylogenetically diverse reductive dehalogenase-homologous genes in deep subseafloor sedimentary metagenomes.</title>
        <authorList>
            <person name="Kawai M."/>
            <person name="Futagami T."/>
            <person name="Toyoda A."/>
            <person name="Takaki Y."/>
            <person name="Nishi S."/>
            <person name="Hori S."/>
            <person name="Arai W."/>
            <person name="Tsubouchi T."/>
            <person name="Morono Y."/>
            <person name="Uchiyama I."/>
            <person name="Ito T."/>
            <person name="Fujiyama A."/>
            <person name="Inagaki F."/>
            <person name="Takami H."/>
        </authorList>
    </citation>
    <scope>NUCLEOTIDE SEQUENCE</scope>
    <source>
        <strain evidence="5">Expedition CK06-06</strain>
    </source>
</reference>
<evidence type="ECO:0000313" key="5">
    <source>
        <dbReference type="EMBL" id="GAG46179.1"/>
    </source>
</evidence>
<dbReference type="SUPFAM" id="SSF53335">
    <property type="entry name" value="S-adenosyl-L-methionine-dependent methyltransferases"/>
    <property type="match status" value="1"/>
</dbReference>
<comment type="caution">
    <text evidence="5">The sequence shown here is derived from an EMBL/GenBank/DDBJ whole genome shotgun (WGS) entry which is preliminary data.</text>
</comment>
<dbReference type="InterPro" id="IPR029063">
    <property type="entry name" value="SAM-dependent_MTases_sf"/>
</dbReference>
<evidence type="ECO:0000256" key="3">
    <source>
        <dbReference type="ARBA" id="ARBA00022679"/>
    </source>
</evidence>
<keyword evidence="2" id="KW-0489">Methyltransferase</keyword>
<evidence type="ECO:0000256" key="1">
    <source>
        <dbReference type="ARBA" id="ARBA00011900"/>
    </source>
</evidence>
<dbReference type="EMBL" id="BARS01050200">
    <property type="protein sequence ID" value="GAG46179.1"/>
    <property type="molecule type" value="Genomic_DNA"/>
</dbReference>
<dbReference type="Gene3D" id="3.40.50.150">
    <property type="entry name" value="Vaccinia Virus protein VP39"/>
    <property type="match status" value="1"/>
</dbReference>
<dbReference type="PANTHER" id="PTHR33841:SF1">
    <property type="entry name" value="DNA METHYLTRANSFERASE A"/>
    <property type="match status" value="1"/>
</dbReference>
<dbReference type="AlphaFoldDB" id="X0XSK9"/>
<feature type="non-terminal residue" evidence="5">
    <location>
        <position position="1"/>
    </location>
</feature>
<sequence>PEILQEAKQGHIEEDLDRFVDNQKVYDLLSGKIPSSDPQQEAYRLLLVGVCNSYHTLMPFMFENIVDYTELLMPEDLLSQNSILQAVRDSLTEDNCKDVEVIGWLYQFYISEKKDEVFDGLKKNKKITPENIPAATQLFTPHWIVQYLVENSLGKLWLLNRPNSRLADQMDYYINPEQEENDFLKINSPEELKICDPACGSGHMLVYTFDILYSIYEEEGYDASDIPRLILENNLYGIE</sequence>
<gene>
    <name evidence="5" type="ORF">S01H1_74983</name>
</gene>
<protein>
    <recommendedName>
        <fullName evidence="1">site-specific DNA-methyltransferase (adenine-specific)</fullName>
        <ecNumber evidence="1">2.1.1.72</ecNumber>
    </recommendedName>
</protein>
<accession>X0XSK9</accession>
<keyword evidence="3" id="KW-0808">Transferase</keyword>
<evidence type="ECO:0000256" key="4">
    <source>
        <dbReference type="ARBA" id="ARBA00047942"/>
    </source>
</evidence>
<dbReference type="GO" id="GO:0032259">
    <property type="term" value="P:methylation"/>
    <property type="evidence" value="ECO:0007669"/>
    <property type="project" value="UniProtKB-KW"/>
</dbReference>
<comment type="catalytic activity">
    <reaction evidence="4">
        <text>a 2'-deoxyadenosine in DNA + S-adenosyl-L-methionine = an N(6)-methyl-2'-deoxyadenosine in DNA + S-adenosyl-L-homocysteine + H(+)</text>
        <dbReference type="Rhea" id="RHEA:15197"/>
        <dbReference type="Rhea" id="RHEA-COMP:12418"/>
        <dbReference type="Rhea" id="RHEA-COMP:12419"/>
        <dbReference type="ChEBI" id="CHEBI:15378"/>
        <dbReference type="ChEBI" id="CHEBI:57856"/>
        <dbReference type="ChEBI" id="CHEBI:59789"/>
        <dbReference type="ChEBI" id="CHEBI:90615"/>
        <dbReference type="ChEBI" id="CHEBI:90616"/>
        <dbReference type="EC" id="2.1.1.72"/>
    </reaction>
</comment>
<name>X0XSK9_9ZZZZ</name>
<organism evidence="5">
    <name type="scientific">marine sediment metagenome</name>
    <dbReference type="NCBI Taxonomy" id="412755"/>
    <lineage>
        <taxon>unclassified sequences</taxon>
        <taxon>metagenomes</taxon>
        <taxon>ecological metagenomes</taxon>
    </lineage>
</organism>
<dbReference type="EC" id="2.1.1.72" evidence="1"/>
<feature type="non-terminal residue" evidence="5">
    <location>
        <position position="239"/>
    </location>
</feature>
<dbReference type="PANTHER" id="PTHR33841">
    <property type="entry name" value="DNA METHYLTRANSFERASE YEEA-RELATED"/>
    <property type="match status" value="1"/>
</dbReference>